<dbReference type="PROSITE" id="PS50943">
    <property type="entry name" value="HTH_CROC1"/>
    <property type="match status" value="1"/>
</dbReference>
<keyword evidence="3" id="KW-1185">Reference proteome</keyword>
<evidence type="ECO:0000259" key="1">
    <source>
        <dbReference type="PROSITE" id="PS50943"/>
    </source>
</evidence>
<comment type="caution">
    <text evidence="2">The sequence shown here is derived from an EMBL/GenBank/DDBJ whole genome shotgun (WGS) entry which is preliminary data.</text>
</comment>
<name>A0ABV5U8E6_9PSEU</name>
<dbReference type="SUPFAM" id="SSF47413">
    <property type="entry name" value="lambda repressor-like DNA-binding domains"/>
    <property type="match status" value="1"/>
</dbReference>
<gene>
    <name evidence="2" type="ORF">ACFFTO_26095</name>
</gene>
<dbReference type="Gene3D" id="1.10.260.40">
    <property type="entry name" value="lambda repressor-like DNA-binding domains"/>
    <property type="match status" value="1"/>
</dbReference>
<dbReference type="SMART" id="SM00530">
    <property type="entry name" value="HTH_XRE"/>
    <property type="match status" value="1"/>
</dbReference>
<dbReference type="Proteomes" id="UP001589535">
    <property type="component" value="Unassembled WGS sequence"/>
</dbReference>
<dbReference type="Pfam" id="PF13560">
    <property type="entry name" value="HTH_31"/>
    <property type="match status" value="1"/>
</dbReference>
<protein>
    <submittedName>
        <fullName evidence="2">Helix-turn-helix domain-containing protein</fullName>
    </submittedName>
</protein>
<evidence type="ECO:0000313" key="2">
    <source>
        <dbReference type="EMBL" id="MFB9687665.1"/>
    </source>
</evidence>
<dbReference type="CDD" id="cd00093">
    <property type="entry name" value="HTH_XRE"/>
    <property type="match status" value="1"/>
</dbReference>
<evidence type="ECO:0000313" key="3">
    <source>
        <dbReference type="Proteomes" id="UP001589535"/>
    </source>
</evidence>
<dbReference type="RefSeq" id="WP_378198397.1">
    <property type="nucleotide sequence ID" value="NZ_JBHMBK010000021.1"/>
</dbReference>
<dbReference type="EMBL" id="JBHMBK010000021">
    <property type="protein sequence ID" value="MFB9687665.1"/>
    <property type="molecule type" value="Genomic_DNA"/>
</dbReference>
<feature type="domain" description="HTH cro/C1-type" evidence="1">
    <location>
        <begin position="14"/>
        <end position="69"/>
    </location>
</feature>
<dbReference type="InterPro" id="IPR010982">
    <property type="entry name" value="Lambda_DNA-bd_dom_sf"/>
</dbReference>
<organism evidence="2 3">
    <name type="scientific">Amycolatopsis plumensis</name>
    <dbReference type="NCBI Taxonomy" id="236508"/>
    <lineage>
        <taxon>Bacteria</taxon>
        <taxon>Bacillati</taxon>
        <taxon>Actinomycetota</taxon>
        <taxon>Actinomycetes</taxon>
        <taxon>Pseudonocardiales</taxon>
        <taxon>Pseudonocardiaceae</taxon>
        <taxon>Amycolatopsis</taxon>
    </lineage>
</organism>
<reference evidence="2 3" key="1">
    <citation type="submission" date="2024-09" db="EMBL/GenBank/DDBJ databases">
        <authorList>
            <person name="Sun Q."/>
            <person name="Mori K."/>
        </authorList>
    </citation>
    <scope>NUCLEOTIDE SEQUENCE [LARGE SCALE GENOMIC DNA]</scope>
    <source>
        <strain evidence="2 3">JCM 13852</strain>
    </source>
</reference>
<proteinExistence type="predicted"/>
<dbReference type="InterPro" id="IPR001387">
    <property type="entry name" value="Cro/C1-type_HTH"/>
</dbReference>
<sequence>MARVPNPIPKGAEIEAIRVSQGMSRRTFAEKAEVAWKTVYNVENGYNPRVSREVLQRMANALGVDVERIREPDPVAA</sequence>
<accession>A0ABV5U8E6</accession>